<sequence length="100" mass="11450">MTASTGHVISERNLNHCTAEDWLMDDHNRVVVDSDRRPKAKCTQCNRVHAQPQRRSVINVVFTYVSADAGPPADEPRRQWLLSFWMLVGRTALSRQRAGY</sequence>
<organism evidence="1 2">
    <name type="scientific">Panagrellus redivivus</name>
    <name type="common">Microworm</name>
    <dbReference type="NCBI Taxonomy" id="6233"/>
    <lineage>
        <taxon>Eukaryota</taxon>
        <taxon>Metazoa</taxon>
        <taxon>Ecdysozoa</taxon>
        <taxon>Nematoda</taxon>
        <taxon>Chromadorea</taxon>
        <taxon>Rhabditida</taxon>
        <taxon>Tylenchina</taxon>
        <taxon>Panagrolaimomorpha</taxon>
        <taxon>Panagrolaimoidea</taxon>
        <taxon>Panagrolaimidae</taxon>
        <taxon>Panagrellus</taxon>
    </lineage>
</organism>
<dbReference type="WBParaSite" id="Pan_g5700.t1">
    <property type="protein sequence ID" value="Pan_g5700.t1"/>
    <property type="gene ID" value="Pan_g5700"/>
</dbReference>
<proteinExistence type="predicted"/>
<keyword evidence="1" id="KW-1185">Reference proteome</keyword>
<dbReference type="AlphaFoldDB" id="A0A7E4W0Q4"/>
<accession>A0A7E4W0Q4</accession>
<dbReference type="Proteomes" id="UP000492821">
    <property type="component" value="Unassembled WGS sequence"/>
</dbReference>
<reference evidence="2" key="2">
    <citation type="submission" date="2020-10" db="UniProtKB">
        <authorList>
            <consortium name="WormBaseParasite"/>
        </authorList>
    </citation>
    <scope>IDENTIFICATION</scope>
</reference>
<evidence type="ECO:0000313" key="2">
    <source>
        <dbReference type="WBParaSite" id="Pan_g5700.t1"/>
    </source>
</evidence>
<reference evidence="1" key="1">
    <citation type="journal article" date="2013" name="Genetics">
        <title>The draft genome and transcriptome of Panagrellus redivivus are shaped by the harsh demands of a free-living lifestyle.</title>
        <authorList>
            <person name="Srinivasan J."/>
            <person name="Dillman A.R."/>
            <person name="Macchietto M.G."/>
            <person name="Heikkinen L."/>
            <person name="Lakso M."/>
            <person name="Fracchia K.M."/>
            <person name="Antoshechkin I."/>
            <person name="Mortazavi A."/>
            <person name="Wong G."/>
            <person name="Sternberg P.W."/>
        </authorList>
    </citation>
    <scope>NUCLEOTIDE SEQUENCE [LARGE SCALE GENOMIC DNA]</scope>
    <source>
        <strain evidence="1">MT8872</strain>
    </source>
</reference>
<name>A0A7E4W0Q4_PANRE</name>
<protein>
    <submittedName>
        <fullName evidence="2">DUF4379 domain-containing protein</fullName>
    </submittedName>
</protein>
<evidence type="ECO:0000313" key="1">
    <source>
        <dbReference type="Proteomes" id="UP000492821"/>
    </source>
</evidence>